<dbReference type="OMA" id="DKWAYSF"/>
<dbReference type="GeneID" id="27900029"/>
<feature type="domain" description="Glycosyl hydrolase family 92 N-terminal" evidence="2">
    <location>
        <begin position="40"/>
        <end position="335"/>
    </location>
</feature>
<dbReference type="eggNOG" id="ENOG502QU8M">
    <property type="taxonomic scope" value="Eukaryota"/>
</dbReference>
<dbReference type="AlphaFoldDB" id="M3C4G9"/>
<dbReference type="PANTHER" id="PTHR12143">
    <property type="entry name" value="PEPTIDE N-GLYCANASE PNGASE -RELATED"/>
    <property type="match status" value="1"/>
</dbReference>
<keyword evidence="3" id="KW-0378">Hydrolase</keyword>
<dbReference type="InterPro" id="IPR012939">
    <property type="entry name" value="Glyco_hydro_92"/>
</dbReference>
<dbReference type="InterPro" id="IPR050883">
    <property type="entry name" value="PNGase"/>
</dbReference>
<evidence type="ECO:0000259" key="1">
    <source>
        <dbReference type="Pfam" id="PF07971"/>
    </source>
</evidence>
<proteinExistence type="predicted"/>
<dbReference type="GO" id="GO:0030246">
    <property type="term" value="F:carbohydrate binding"/>
    <property type="evidence" value="ECO:0007669"/>
    <property type="project" value="InterPro"/>
</dbReference>
<dbReference type="FunFam" id="1.20.1050.60:FF:000001">
    <property type="entry name" value="Putative alpha-1,2-mannosidase"/>
    <property type="match status" value="1"/>
</dbReference>
<protein>
    <submittedName>
        <fullName evidence="3">Glycoside hydrolase family 92 protein</fullName>
    </submittedName>
</protein>
<dbReference type="InterPro" id="IPR014718">
    <property type="entry name" value="GH-type_carb-bd"/>
</dbReference>
<dbReference type="Gene3D" id="1.20.1610.10">
    <property type="entry name" value="alpha-1,2-mannosidases domains"/>
    <property type="match status" value="1"/>
</dbReference>
<sequence length="834" mass="93146">MTWSLSTTSPLSTIVLKIGKDRGHVLHVSGYHRNAGVLKYVNPKIGTYGVTPNGNGGMIPSVGMPFGMTRWTAVTRENFISQCPYNDMDTHIHGFQATHQPAIWMGESGQVLLSPGVGKVEALFTKRGHRFSKVDETSTPYVYEVVMDAATVEMGHNLTESIYSPVPGGEQPVPEDVREGVEGRVRNVDGKTKSVEARSDDKVQGDGTIKVAITATEHVGRMLVDFKDAEMGGSLPYVFIQATRQNWTGEIRIDPELREVYGRNPQRQDYALGPSPAANFSGYFVSRFSAPFHAFGIHEGDQDKSGRVHGRTDHLGAYVQFSQDHKTVEIRTAVSFVSIEQARFNLESEAPSSLSFTQAVDNLKQAWLEKLGRVTIKGFNATDGEHDQRTIWYTSLFHALQYPQDFSEKSSTSGLRTFYSGYTDSVHSSHDSYYQSWSIWDTFRGEHSLLTMFAPERVNSMIRSLIQIYEWAGRLPMWANIVETNIMIGTHVDAVIANALVRGFNDFDIQQAWSAVKKNAFEPPINDTSLLYYDREGHTPDEVRAGLTTYMTKGYVANDRWAESASRTLDYAFDDHAAAIVATYAGDHHTAQKLHQRSLNYQNIYNPATGFMQAKNDNGSWASPSHGWTEGDHWIYTFSVMHDPLGLAKLFGGRLNMKAKLDTYFQSGHNDHSNEPSHHAPYLYATIGYPHATQSLVREIAQQNYNSTSAGLSGNEDLGQMSAWFIFSALGFYPVNPASEEYVVGSPFFDEVRIRWPRGVDRLGKEGRNSEDDEEEEEHTVIISAPGAPTKPFVKGLKVDGKVVEKAVLKHGQIVGARRIEFEMADTPQEWGSW</sequence>
<reference evidence="3 4" key="1">
    <citation type="journal article" date="2012" name="PLoS Pathog.">
        <title>Diverse lifestyles and strategies of plant pathogenesis encoded in the genomes of eighteen Dothideomycetes fungi.</title>
        <authorList>
            <person name="Ohm R.A."/>
            <person name="Feau N."/>
            <person name="Henrissat B."/>
            <person name="Schoch C.L."/>
            <person name="Horwitz B.A."/>
            <person name="Barry K.W."/>
            <person name="Condon B.J."/>
            <person name="Copeland A.C."/>
            <person name="Dhillon B."/>
            <person name="Glaser F."/>
            <person name="Hesse C.N."/>
            <person name="Kosti I."/>
            <person name="LaButti K."/>
            <person name="Lindquist E.A."/>
            <person name="Lucas S."/>
            <person name="Salamov A.A."/>
            <person name="Bradshaw R.E."/>
            <person name="Ciuffetti L."/>
            <person name="Hamelin R.C."/>
            <person name="Kema G.H.J."/>
            <person name="Lawrence C."/>
            <person name="Scott J.A."/>
            <person name="Spatafora J.W."/>
            <person name="Turgeon B.G."/>
            <person name="de Wit P.J.G.M."/>
            <person name="Zhong S."/>
            <person name="Goodwin S.B."/>
            <person name="Grigoriev I.V."/>
        </authorList>
    </citation>
    <scope>NUCLEOTIDE SEQUENCE [LARGE SCALE GENOMIC DNA]</scope>
    <source>
        <strain evidence="3 4">SO2202</strain>
    </source>
</reference>
<dbReference type="HOGENOM" id="CLU_003690_2_1_1"/>
<dbReference type="NCBIfam" id="TIGR01180">
    <property type="entry name" value="aman2_put"/>
    <property type="match status" value="1"/>
</dbReference>
<dbReference type="Pfam" id="PF17678">
    <property type="entry name" value="Glyco_hydro_92N"/>
    <property type="match status" value="1"/>
</dbReference>
<dbReference type="GO" id="GO:0000224">
    <property type="term" value="F:peptide-N4-(N-acetyl-beta-glucosaminyl)asparagine amidase activity"/>
    <property type="evidence" value="ECO:0007669"/>
    <property type="project" value="TreeGrafter"/>
</dbReference>
<dbReference type="GO" id="GO:0005634">
    <property type="term" value="C:nucleus"/>
    <property type="evidence" value="ECO:0007669"/>
    <property type="project" value="TreeGrafter"/>
</dbReference>
<dbReference type="InterPro" id="IPR041371">
    <property type="entry name" value="GH92_N"/>
</dbReference>
<dbReference type="RefSeq" id="XP_016763307.1">
    <property type="nucleotide sequence ID" value="XM_016902892.1"/>
</dbReference>
<name>M3C4G9_SPHMS</name>
<dbReference type="Proteomes" id="UP000016931">
    <property type="component" value="Unassembled WGS sequence"/>
</dbReference>
<dbReference type="InterPro" id="IPR008928">
    <property type="entry name" value="6-hairpin_glycosidase_sf"/>
</dbReference>
<evidence type="ECO:0000259" key="2">
    <source>
        <dbReference type="Pfam" id="PF17678"/>
    </source>
</evidence>
<accession>M3C4G9</accession>
<evidence type="ECO:0000313" key="4">
    <source>
        <dbReference type="Proteomes" id="UP000016931"/>
    </source>
</evidence>
<dbReference type="STRING" id="692275.M3C4G9"/>
<dbReference type="PANTHER" id="PTHR12143:SF43">
    <property type="entry name" value="PUTATIVE-RELATED"/>
    <property type="match status" value="1"/>
</dbReference>
<dbReference type="EMBL" id="KB456261">
    <property type="protein sequence ID" value="EMF15186.1"/>
    <property type="molecule type" value="Genomic_DNA"/>
</dbReference>
<organism evidence="3 4">
    <name type="scientific">Sphaerulina musiva (strain SO2202)</name>
    <name type="common">Poplar stem canker fungus</name>
    <name type="synonym">Septoria musiva</name>
    <dbReference type="NCBI Taxonomy" id="692275"/>
    <lineage>
        <taxon>Eukaryota</taxon>
        <taxon>Fungi</taxon>
        <taxon>Dikarya</taxon>
        <taxon>Ascomycota</taxon>
        <taxon>Pezizomycotina</taxon>
        <taxon>Dothideomycetes</taxon>
        <taxon>Dothideomycetidae</taxon>
        <taxon>Mycosphaerellales</taxon>
        <taxon>Mycosphaerellaceae</taxon>
        <taxon>Sphaerulina</taxon>
    </lineage>
</organism>
<dbReference type="Pfam" id="PF07971">
    <property type="entry name" value="Glyco_hydro_92"/>
    <property type="match status" value="1"/>
</dbReference>
<dbReference type="Gene3D" id="2.70.98.10">
    <property type="match status" value="2"/>
</dbReference>
<keyword evidence="4" id="KW-1185">Reference proteome</keyword>
<dbReference type="SUPFAM" id="SSF48208">
    <property type="entry name" value="Six-hairpin glycosidases"/>
    <property type="match status" value="1"/>
</dbReference>
<dbReference type="OrthoDB" id="449263at2759"/>
<dbReference type="Gene3D" id="3.30.2080.10">
    <property type="entry name" value="GH92 mannosidase domain"/>
    <property type="match status" value="1"/>
</dbReference>
<evidence type="ECO:0000313" key="3">
    <source>
        <dbReference type="EMBL" id="EMF15186.1"/>
    </source>
</evidence>
<dbReference type="GO" id="GO:0005975">
    <property type="term" value="P:carbohydrate metabolic process"/>
    <property type="evidence" value="ECO:0007669"/>
    <property type="project" value="InterPro"/>
</dbReference>
<gene>
    <name evidence="3" type="ORF">SEPMUDRAFT_138932</name>
</gene>
<dbReference type="Gene3D" id="1.20.1050.60">
    <property type="entry name" value="alpha-1,2-mannosidase"/>
    <property type="match status" value="1"/>
</dbReference>
<dbReference type="GO" id="GO:0005829">
    <property type="term" value="C:cytosol"/>
    <property type="evidence" value="ECO:0007669"/>
    <property type="project" value="TreeGrafter"/>
</dbReference>
<feature type="domain" description="Glycosyl hydrolase family 92" evidence="1">
    <location>
        <begin position="341"/>
        <end position="825"/>
    </location>
</feature>
<dbReference type="InterPro" id="IPR005887">
    <property type="entry name" value="GH92_a_mannosidase_put"/>
</dbReference>
<dbReference type="GO" id="GO:0006516">
    <property type="term" value="P:glycoprotein catabolic process"/>
    <property type="evidence" value="ECO:0007669"/>
    <property type="project" value="TreeGrafter"/>
</dbReference>